<dbReference type="AlphaFoldDB" id="A0A199UFK8"/>
<feature type="region of interest" description="Disordered" evidence="1">
    <location>
        <begin position="419"/>
        <end position="440"/>
    </location>
</feature>
<dbReference type="InterPro" id="IPR021864">
    <property type="entry name" value="DUF3475"/>
</dbReference>
<name>A0A199UFK8_ANACO</name>
<evidence type="ECO:0000259" key="2">
    <source>
        <dbReference type="Pfam" id="PF05003"/>
    </source>
</evidence>
<evidence type="ECO:0000259" key="3">
    <source>
        <dbReference type="Pfam" id="PF11961"/>
    </source>
</evidence>
<dbReference type="PANTHER" id="PTHR31371:SF14">
    <property type="entry name" value="SIMILARITY TO UNKNOWN PROTEIN"/>
    <property type="match status" value="1"/>
</dbReference>
<dbReference type="PANTHER" id="PTHR31371">
    <property type="entry name" value="BNAC09G50660D PROTEIN"/>
    <property type="match status" value="1"/>
</dbReference>
<evidence type="ECO:0000313" key="5">
    <source>
        <dbReference type="Proteomes" id="UP000092600"/>
    </source>
</evidence>
<gene>
    <name evidence="4" type="ORF">ACMD2_00468</name>
</gene>
<feature type="domain" description="DUF3475" evidence="3">
    <location>
        <begin position="34"/>
        <end position="90"/>
    </location>
</feature>
<feature type="domain" description="DUF668" evidence="2">
    <location>
        <begin position="282"/>
        <end position="339"/>
    </location>
</feature>
<feature type="compositionally biased region" description="Basic residues" evidence="1">
    <location>
        <begin position="431"/>
        <end position="440"/>
    </location>
</feature>
<dbReference type="GO" id="GO:0045927">
    <property type="term" value="P:positive regulation of growth"/>
    <property type="evidence" value="ECO:0007669"/>
    <property type="project" value="InterPro"/>
</dbReference>
<feature type="region of interest" description="Disordered" evidence="1">
    <location>
        <begin position="251"/>
        <end position="279"/>
    </location>
</feature>
<evidence type="ECO:0000313" key="4">
    <source>
        <dbReference type="EMBL" id="OAY63529.1"/>
    </source>
</evidence>
<proteinExistence type="predicted"/>
<protein>
    <recommendedName>
        <fullName evidence="6">DUF3475 domain-containing protein</fullName>
    </recommendedName>
</protein>
<dbReference type="Proteomes" id="UP000092600">
    <property type="component" value="Unassembled WGS sequence"/>
</dbReference>
<reference evidence="4 5" key="1">
    <citation type="journal article" date="2016" name="DNA Res.">
        <title>The draft genome of MD-2 pineapple using hybrid error correction of long reads.</title>
        <authorList>
            <person name="Redwan R.M."/>
            <person name="Saidin A."/>
            <person name="Kumar S.V."/>
        </authorList>
    </citation>
    <scope>NUCLEOTIDE SEQUENCE [LARGE SCALE GENOMIC DNA]</scope>
    <source>
        <strain evidence="5">cv. MD2</strain>
        <tissue evidence="4">Leaf</tissue>
    </source>
</reference>
<feature type="compositionally biased region" description="Basic and acidic residues" evidence="1">
    <location>
        <begin position="262"/>
        <end position="272"/>
    </location>
</feature>
<accession>A0A199UFK8</accession>
<organism evidence="4 5">
    <name type="scientific">Ananas comosus</name>
    <name type="common">Pineapple</name>
    <name type="synonym">Ananas ananas</name>
    <dbReference type="NCBI Taxonomy" id="4615"/>
    <lineage>
        <taxon>Eukaryota</taxon>
        <taxon>Viridiplantae</taxon>
        <taxon>Streptophyta</taxon>
        <taxon>Embryophyta</taxon>
        <taxon>Tracheophyta</taxon>
        <taxon>Spermatophyta</taxon>
        <taxon>Magnoliopsida</taxon>
        <taxon>Liliopsida</taxon>
        <taxon>Poales</taxon>
        <taxon>Bromeliaceae</taxon>
        <taxon>Bromelioideae</taxon>
        <taxon>Ananas</taxon>
    </lineage>
</organism>
<evidence type="ECO:0000256" key="1">
    <source>
        <dbReference type="SAM" id="MobiDB-lite"/>
    </source>
</evidence>
<sequence>MDMSMSVAFESWIAKLIKSAVVPSKKKRSANLGILAFEAAAIVSRLLHLWRALSDAALARLRRETIRLPGVRRVVSDDDDVLLSLACAELADSLRHAADAAAAALAPRCADPALREFRKRVKQFADSSGDGAADHSWVMSAKEMQHSVKKMDRLVASTAALFTEMEELAEAEACLRRLARCGGGGGKLAAAVEVQQRVFWLRQEVEHLKRASLWGTAFDDAVSLIARAAFTILARIKRAFGIVPDASRSPNPVAAAVYPSPPRERGEGEGGRRGARARRGGARDELYAMLPAGVRARLRARLRGCCGAAADDAGLAAEWGAAVARIGEWLGPMAHATVRWQGERSVEQRRTTTASASASASAVLVLQTLHLAHREKVEAAIAELLVGINYLWRFEREMNNRALLLLQVQAVHLKFQHHNPSSVDNIDNNNNHHHHEKIKN</sequence>
<comment type="caution">
    <text evidence="4">The sequence shown here is derived from an EMBL/GenBank/DDBJ whole genome shotgun (WGS) entry which is preliminary data.</text>
</comment>
<dbReference type="InterPro" id="IPR007700">
    <property type="entry name" value="DUF668"/>
</dbReference>
<dbReference type="STRING" id="4615.A0A199UFK8"/>
<evidence type="ECO:0008006" key="6">
    <source>
        <dbReference type="Google" id="ProtNLM"/>
    </source>
</evidence>
<dbReference type="EMBL" id="LSRQ01008337">
    <property type="protein sequence ID" value="OAY63529.1"/>
    <property type="molecule type" value="Genomic_DNA"/>
</dbReference>
<dbReference type="Pfam" id="PF11961">
    <property type="entry name" value="DUF3475"/>
    <property type="match status" value="1"/>
</dbReference>
<dbReference type="Pfam" id="PF05003">
    <property type="entry name" value="DUF668"/>
    <property type="match status" value="1"/>
</dbReference>